<dbReference type="InterPro" id="IPR002938">
    <property type="entry name" value="FAD-bd"/>
</dbReference>
<name>A0A7C3PNI8_9CYAN</name>
<dbReference type="EMBL" id="DSRU01000075">
    <property type="protein sequence ID" value="HFM97361.1"/>
    <property type="molecule type" value="Genomic_DNA"/>
</dbReference>
<evidence type="ECO:0000259" key="1">
    <source>
        <dbReference type="Pfam" id="PF01494"/>
    </source>
</evidence>
<dbReference type="SUPFAM" id="SSF51905">
    <property type="entry name" value="FAD/NAD(P)-binding domain"/>
    <property type="match status" value="1"/>
</dbReference>
<dbReference type="PANTHER" id="PTHR42685:SF22">
    <property type="entry name" value="CONDITIONED MEDIUM FACTOR RECEPTOR 1"/>
    <property type="match status" value="1"/>
</dbReference>
<dbReference type="PRINTS" id="PR00420">
    <property type="entry name" value="RNGMNOXGNASE"/>
</dbReference>
<dbReference type="AlphaFoldDB" id="A0A7C3PNI8"/>
<reference evidence="2" key="1">
    <citation type="journal article" date="2020" name="mSystems">
        <title>Genome- and Community-Level Interaction Insights into Carbon Utilization and Element Cycling Functions of Hydrothermarchaeota in Hydrothermal Sediment.</title>
        <authorList>
            <person name="Zhou Z."/>
            <person name="Liu Y."/>
            <person name="Xu W."/>
            <person name="Pan J."/>
            <person name="Luo Z.H."/>
            <person name="Li M."/>
        </authorList>
    </citation>
    <scope>NUCLEOTIDE SEQUENCE [LARGE SCALE GENOMIC DNA]</scope>
    <source>
        <strain evidence="2">SpSt-418</strain>
    </source>
</reference>
<protein>
    <submittedName>
        <fullName evidence="2">Geranylgeranyl reductase family protein</fullName>
    </submittedName>
</protein>
<comment type="caution">
    <text evidence="2">The sequence shown here is derived from an EMBL/GenBank/DDBJ whole genome shotgun (WGS) entry which is preliminary data.</text>
</comment>
<accession>A0A7C3PNI8</accession>
<proteinExistence type="predicted"/>
<dbReference type="NCBIfam" id="TIGR02032">
    <property type="entry name" value="GG-red-SF"/>
    <property type="match status" value="1"/>
</dbReference>
<organism evidence="2">
    <name type="scientific">Oscillatoriales cyanobacterium SpSt-418</name>
    <dbReference type="NCBI Taxonomy" id="2282169"/>
    <lineage>
        <taxon>Bacteria</taxon>
        <taxon>Bacillati</taxon>
        <taxon>Cyanobacteriota</taxon>
        <taxon>Cyanophyceae</taxon>
        <taxon>Oscillatoriophycideae</taxon>
        <taxon>Oscillatoriales</taxon>
    </lineage>
</organism>
<dbReference type="InterPro" id="IPR036188">
    <property type="entry name" value="FAD/NAD-bd_sf"/>
</dbReference>
<dbReference type="Gene3D" id="3.50.50.60">
    <property type="entry name" value="FAD/NAD(P)-binding domain"/>
    <property type="match status" value="1"/>
</dbReference>
<gene>
    <name evidence="2" type="ORF">ENR64_06265</name>
</gene>
<evidence type="ECO:0000313" key="2">
    <source>
        <dbReference type="EMBL" id="HFM97361.1"/>
    </source>
</evidence>
<dbReference type="GO" id="GO:0071949">
    <property type="term" value="F:FAD binding"/>
    <property type="evidence" value="ECO:0007669"/>
    <property type="project" value="InterPro"/>
</dbReference>
<dbReference type="Pfam" id="PF01494">
    <property type="entry name" value="FAD_binding_3"/>
    <property type="match status" value="1"/>
</dbReference>
<dbReference type="InterPro" id="IPR050407">
    <property type="entry name" value="Geranylgeranyl_reductase"/>
</dbReference>
<dbReference type="GO" id="GO:0016628">
    <property type="term" value="F:oxidoreductase activity, acting on the CH-CH group of donors, NAD or NADP as acceptor"/>
    <property type="evidence" value="ECO:0007669"/>
    <property type="project" value="InterPro"/>
</dbReference>
<sequence length="372" mass="40379">MFDCIIVGAGPAGASAAYHLAKRGRSVLLLEKFSLPRYKPCSGGVSPVVAEWFDFDFSPAIAQTVDQIRYTWKLDDPVVAKLETREPMWLVQRDVFDHFLVQQAQQKGAQLQDNTEVTGLTWQGDHWQVQTNREPLSARFIIAADGAEGPMRKLLKFKAAKQRAGAVMEAPMNGNSGSVQFEFGMVKNGYIWSFPKGETSSLGIATFIGGEPANVAKSLIEYASQAGVQTNQLPHTHRLSLWDGNQPLHTQNALLVGEAASLVDPFTAEGIRPGMASGVAAAKAIDEALAGNTNALEGYTQSINDTWGADFAWAQKLAGLFYRVPGVAYRMGIKRPTATQRIGKILCGEERYADVANYAMKKLSGSLIPGRG</sequence>
<feature type="domain" description="FAD-binding" evidence="1">
    <location>
        <begin position="3"/>
        <end position="162"/>
    </location>
</feature>
<dbReference type="PANTHER" id="PTHR42685">
    <property type="entry name" value="GERANYLGERANYL DIPHOSPHATE REDUCTASE"/>
    <property type="match status" value="1"/>
</dbReference>
<dbReference type="InterPro" id="IPR011777">
    <property type="entry name" value="Geranylgeranyl_Rdtase_fam"/>
</dbReference>